<comment type="subcellular location">
    <subcellularLocation>
        <location evidence="1">Cytoplasm</location>
        <location evidence="1">Cytoskeleton</location>
        <location evidence="1">Microtubule organizing center</location>
        <location evidence="1">Centrosome</location>
    </subcellularLocation>
</comment>
<protein>
    <recommendedName>
        <fullName evidence="5">Cilia-and flagella-associated protein 96</fullName>
    </recommendedName>
</protein>
<feature type="compositionally biased region" description="Basic and acidic residues" evidence="6">
    <location>
        <begin position="29"/>
        <end position="38"/>
    </location>
</feature>
<feature type="region of interest" description="Disordered" evidence="6">
    <location>
        <begin position="19"/>
        <end position="58"/>
    </location>
</feature>
<evidence type="ECO:0000256" key="2">
    <source>
        <dbReference type="ARBA" id="ARBA00022490"/>
    </source>
</evidence>
<evidence type="ECO:0000256" key="4">
    <source>
        <dbReference type="ARBA" id="ARBA00035656"/>
    </source>
</evidence>
<dbReference type="EMBL" id="HBGU01029777">
    <property type="protein sequence ID" value="CAD9451372.1"/>
    <property type="molecule type" value="Transcribed_RNA"/>
</dbReference>
<dbReference type="EMBL" id="HBGU01029776">
    <property type="protein sequence ID" value="CAD9451371.1"/>
    <property type="molecule type" value="Transcribed_RNA"/>
</dbReference>
<keyword evidence="2" id="KW-0963">Cytoplasm</keyword>
<dbReference type="GO" id="GO:0005813">
    <property type="term" value="C:centrosome"/>
    <property type="evidence" value="ECO:0007669"/>
    <property type="project" value="UniProtKB-SubCell"/>
</dbReference>
<evidence type="ECO:0000256" key="3">
    <source>
        <dbReference type="ARBA" id="ARBA00023212"/>
    </source>
</evidence>
<dbReference type="PANTHER" id="PTHR31144:SF1">
    <property type="entry name" value="UPF0602 PROTEIN C4ORF47"/>
    <property type="match status" value="1"/>
</dbReference>
<evidence type="ECO:0000256" key="6">
    <source>
        <dbReference type="SAM" id="MobiDB-lite"/>
    </source>
</evidence>
<keyword evidence="3" id="KW-0206">Cytoskeleton</keyword>
<reference evidence="8" key="1">
    <citation type="submission" date="2021-01" db="EMBL/GenBank/DDBJ databases">
        <authorList>
            <person name="Corre E."/>
            <person name="Pelletier E."/>
            <person name="Niang G."/>
            <person name="Scheremetjew M."/>
            <person name="Finn R."/>
            <person name="Kale V."/>
            <person name="Holt S."/>
            <person name="Cochrane G."/>
            <person name="Meng A."/>
            <person name="Brown T."/>
            <person name="Cohen L."/>
        </authorList>
    </citation>
    <scope>NUCLEOTIDE SEQUENCE</scope>
    <source>
        <strain evidence="8">UTEX LB 985</strain>
    </source>
</reference>
<accession>A0A6U7EVH7</accession>
<dbReference type="AlphaFoldDB" id="A0A6U7EVH7"/>
<evidence type="ECO:0000313" key="8">
    <source>
        <dbReference type="EMBL" id="CAD9451372.1"/>
    </source>
</evidence>
<comment type="similarity">
    <text evidence="4">Belongs to the CFAP96 family.</text>
</comment>
<dbReference type="PANTHER" id="PTHR31144">
    <property type="entry name" value="UPF0602 PROTEIN C4ORF47"/>
    <property type="match status" value="1"/>
</dbReference>
<evidence type="ECO:0000256" key="1">
    <source>
        <dbReference type="ARBA" id="ARBA00004300"/>
    </source>
</evidence>
<sequence length="334" mass="36889">MAPEPVKCTLKNFGTFSTPTFGGVGEPFNDGRQRESRTTGRQFSTNKPRMGQIGDNWNRGPYGKRVEFKRLFESEKYRDPHKFTTEFEMKEREKNLTTNGFRYSSPNQKSSGLGQYWGCIGPKNKHVPDYDVLKHGDKPGPVVHELAQVKNNPPKKGYGACTPGTIFGPGPGKDETPIGRYGGREYAHAVDPYDLARQKELADRKGSTEKLLGRPPFLSMRHAVDFFDGKPHLASSEVFTENPRLPERPPKVDTSAPISTTPFFPSKAPKSGPQGTFNKFPEYKEDPLHLKIQAAKEAAAAQRIAGAAPFKLGSPAPYSVPTPTIVFHTPGGTI</sequence>
<dbReference type="Pfam" id="PF15239">
    <property type="entry name" value="CFAP96-like"/>
    <property type="match status" value="1"/>
</dbReference>
<dbReference type="GO" id="GO:0005881">
    <property type="term" value="C:cytoplasmic microtubule"/>
    <property type="evidence" value="ECO:0007669"/>
    <property type="project" value="TreeGrafter"/>
</dbReference>
<name>A0A6U7EVH7_9EUKA</name>
<gene>
    <name evidence="7" type="ORF">CBRE1094_LOCUS16226</name>
    <name evidence="8" type="ORF">CBRE1094_LOCUS16227</name>
</gene>
<organism evidence="8">
    <name type="scientific">Haptolina brevifila</name>
    <dbReference type="NCBI Taxonomy" id="156173"/>
    <lineage>
        <taxon>Eukaryota</taxon>
        <taxon>Haptista</taxon>
        <taxon>Haptophyta</taxon>
        <taxon>Prymnesiophyceae</taxon>
        <taxon>Prymnesiales</taxon>
        <taxon>Prymnesiaceae</taxon>
        <taxon>Haptolina</taxon>
    </lineage>
</organism>
<feature type="region of interest" description="Disordered" evidence="6">
    <location>
        <begin position="240"/>
        <end position="281"/>
    </location>
</feature>
<evidence type="ECO:0000256" key="5">
    <source>
        <dbReference type="ARBA" id="ARBA00035693"/>
    </source>
</evidence>
<dbReference type="InterPro" id="IPR029358">
    <property type="entry name" value="CFAP96"/>
</dbReference>
<feature type="region of interest" description="Disordered" evidence="6">
    <location>
        <begin position="150"/>
        <end position="173"/>
    </location>
</feature>
<proteinExistence type="inferred from homology"/>
<evidence type="ECO:0000313" key="7">
    <source>
        <dbReference type="EMBL" id="CAD9451371.1"/>
    </source>
</evidence>